<keyword evidence="1" id="KW-0808">Transferase</keyword>
<comment type="caution">
    <text evidence="4">The sequence shown here is derived from an EMBL/GenBank/DDBJ whole genome shotgun (WGS) entry which is preliminary data.</text>
</comment>
<evidence type="ECO:0000259" key="2">
    <source>
        <dbReference type="Pfam" id="PF00534"/>
    </source>
</evidence>
<reference evidence="4 5" key="1">
    <citation type="submission" date="2017-09" db="EMBL/GenBank/DDBJ databases">
        <title>Depth-based differentiation of microbial function through sediment-hosted aquifers and enrichment of novel symbionts in the deep terrestrial subsurface.</title>
        <authorList>
            <person name="Probst A.J."/>
            <person name="Ladd B."/>
            <person name="Jarett J.K."/>
            <person name="Geller-Mcgrath D.E."/>
            <person name="Sieber C.M."/>
            <person name="Emerson J.B."/>
            <person name="Anantharaman K."/>
            <person name="Thomas B.C."/>
            <person name="Malmstrom R."/>
            <person name="Stieglmeier M."/>
            <person name="Klingl A."/>
            <person name="Woyke T."/>
            <person name="Ryan C.M."/>
            <person name="Banfield J.F."/>
        </authorList>
    </citation>
    <scope>NUCLEOTIDE SEQUENCE [LARGE SCALE GENOMIC DNA]</scope>
    <source>
        <strain evidence="4">CG11_big_fil_rev_8_21_14_0_20_45_26</strain>
    </source>
</reference>
<dbReference type="Proteomes" id="UP000230859">
    <property type="component" value="Unassembled WGS sequence"/>
</dbReference>
<dbReference type="InterPro" id="IPR001296">
    <property type="entry name" value="Glyco_trans_1"/>
</dbReference>
<feature type="domain" description="Glycosyltransferase subfamily 4-like N-terminal" evidence="3">
    <location>
        <begin position="15"/>
        <end position="178"/>
    </location>
</feature>
<evidence type="ECO:0000259" key="3">
    <source>
        <dbReference type="Pfam" id="PF13439"/>
    </source>
</evidence>
<organism evidence="4 5">
    <name type="scientific">Candidatus Abzuiibacterium crystallinum</name>
    <dbReference type="NCBI Taxonomy" id="1974748"/>
    <lineage>
        <taxon>Bacteria</taxon>
        <taxon>Pseudomonadati</taxon>
        <taxon>Candidatus Omnitrophota</taxon>
        <taxon>Candidatus Abzuiibacterium</taxon>
    </lineage>
</organism>
<sequence>MRIGVNALFLIPNEVGGSETILRETLQAMVAMQPSVEFCLFTHQDNHDSLQNQFGKYPNVTFSKLSFHATNRYVRIIREQTELPIRAYQAKVDILWSPGYTAPLYAHCPQIVTILDMQYKRFPEDLNFLSRLVTHFLVISASRQCEIIITLSEFSKREIVQFLDVPPTKVAVSSCGVSPLFQSEHQKKIHPTVQSVLQSQKPYILCVANSYPHKDLPCLVSAFKRLLSQISHQLILVGQPRLGEPMLKRACEEIPNNRYRRVPFLSQQDLLPLYRRADVFVLPSRYEGFGLPILEAMSAGVPVLTTRCASIPEVGGDCVGYFQENNDQDLAHHLQVLLEMEPAERHAMIDQARRRAELFTWKLAAKEVLKCCEQVAKKDCLK</sequence>
<dbReference type="PANTHER" id="PTHR46401:SF2">
    <property type="entry name" value="GLYCOSYLTRANSFERASE WBBK-RELATED"/>
    <property type="match status" value="1"/>
</dbReference>
<evidence type="ECO:0008006" key="6">
    <source>
        <dbReference type="Google" id="ProtNLM"/>
    </source>
</evidence>
<dbReference type="AlphaFoldDB" id="A0A2H0LR78"/>
<evidence type="ECO:0000313" key="4">
    <source>
        <dbReference type="EMBL" id="PIQ86861.1"/>
    </source>
</evidence>
<dbReference type="InterPro" id="IPR028098">
    <property type="entry name" value="Glyco_trans_4-like_N"/>
</dbReference>
<dbReference type="GO" id="GO:0009103">
    <property type="term" value="P:lipopolysaccharide biosynthetic process"/>
    <property type="evidence" value="ECO:0007669"/>
    <property type="project" value="TreeGrafter"/>
</dbReference>
<dbReference type="CDD" id="cd03809">
    <property type="entry name" value="GT4_MtfB-like"/>
    <property type="match status" value="1"/>
</dbReference>
<dbReference type="Pfam" id="PF00534">
    <property type="entry name" value="Glycos_transf_1"/>
    <property type="match status" value="1"/>
</dbReference>
<dbReference type="EMBL" id="PCVY01000028">
    <property type="protein sequence ID" value="PIQ86861.1"/>
    <property type="molecule type" value="Genomic_DNA"/>
</dbReference>
<evidence type="ECO:0000313" key="5">
    <source>
        <dbReference type="Proteomes" id="UP000230859"/>
    </source>
</evidence>
<dbReference type="Pfam" id="PF13439">
    <property type="entry name" value="Glyco_transf_4"/>
    <property type="match status" value="1"/>
</dbReference>
<accession>A0A2H0LR78</accession>
<dbReference type="GO" id="GO:0016757">
    <property type="term" value="F:glycosyltransferase activity"/>
    <property type="evidence" value="ECO:0007669"/>
    <property type="project" value="InterPro"/>
</dbReference>
<dbReference type="SUPFAM" id="SSF53756">
    <property type="entry name" value="UDP-Glycosyltransferase/glycogen phosphorylase"/>
    <property type="match status" value="1"/>
</dbReference>
<gene>
    <name evidence="4" type="ORF">COV74_03250</name>
</gene>
<evidence type="ECO:0000256" key="1">
    <source>
        <dbReference type="ARBA" id="ARBA00022679"/>
    </source>
</evidence>
<proteinExistence type="predicted"/>
<dbReference type="Gene3D" id="3.40.50.2000">
    <property type="entry name" value="Glycogen Phosphorylase B"/>
    <property type="match status" value="2"/>
</dbReference>
<feature type="domain" description="Glycosyl transferase family 1" evidence="2">
    <location>
        <begin position="195"/>
        <end position="355"/>
    </location>
</feature>
<dbReference type="PANTHER" id="PTHR46401">
    <property type="entry name" value="GLYCOSYLTRANSFERASE WBBK-RELATED"/>
    <property type="match status" value="1"/>
</dbReference>
<protein>
    <recommendedName>
        <fullName evidence="6">Glycosyl transferase family 1 domain-containing protein</fullName>
    </recommendedName>
</protein>
<name>A0A2H0LR78_9BACT</name>